<dbReference type="RefSeq" id="XP_014144696.1">
    <property type="nucleotide sequence ID" value="XM_014289221.1"/>
</dbReference>
<proteinExistence type="predicted"/>
<dbReference type="GeneID" id="25917178"/>
<protein>
    <submittedName>
        <fullName evidence="1">Uncharacterized protein</fullName>
    </submittedName>
</protein>
<keyword evidence="2" id="KW-1185">Reference proteome</keyword>
<dbReference type="EMBL" id="KQ250229">
    <property type="protein sequence ID" value="KNC70794.1"/>
    <property type="molecule type" value="Genomic_DNA"/>
</dbReference>
<evidence type="ECO:0000313" key="1">
    <source>
        <dbReference type="EMBL" id="KNC70794.1"/>
    </source>
</evidence>
<dbReference type="Proteomes" id="UP000054560">
    <property type="component" value="Unassembled WGS sequence"/>
</dbReference>
<name>A0A0L0F2G0_9EUKA</name>
<gene>
    <name evidence="1" type="ORF">SARC_16674</name>
</gene>
<dbReference type="AlphaFoldDB" id="A0A0L0F2G0"/>
<dbReference type="InterPro" id="IPR018887">
    <property type="entry name" value="MYDGF"/>
</dbReference>
<reference evidence="1 2" key="1">
    <citation type="submission" date="2011-02" db="EMBL/GenBank/DDBJ databases">
        <title>The Genome Sequence of Sphaeroforma arctica JP610.</title>
        <authorList>
            <consortium name="The Broad Institute Genome Sequencing Platform"/>
            <person name="Russ C."/>
            <person name="Cuomo C."/>
            <person name="Young S.K."/>
            <person name="Zeng Q."/>
            <person name="Gargeya S."/>
            <person name="Alvarado L."/>
            <person name="Berlin A."/>
            <person name="Chapman S.B."/>
            <person name="Chen Z."/>
            <person name="Freedman E."/>
            <person name="Gellesch M."/>
            <person name="Goldberg J."/>
            <person name="Griggs A."/>
            <person name="Gujja S."/>
            <person name="Heilman E."/>
            <person name="Heiman D."/>
            <person name="Howarth C."/>
            <person name="Mehta T."/>
            <person name="Neiman D."/>
            <person name="Pearson M."/>
            <person name="Roberts A."/>
            <person name="Saif S."/>
            <person name="Shea T."/>
            <person name="Shenoy N."/>
            <person name="Sisk P."/>
            <person name="Stolte C."/>
            <person name="Sykes S."/>
            <person name="White J."/>
            <person name="Yandava C."/>
            <person name="Burger G."/>
            <person name="Gray M.W."/>
            <person name="Holland P.W.H."/>
            <person name="King N."/>
            <person name="Lang F.B.F."/>
            <person name="Roger A.J."/>
            <person name="Ruiz-Trillo I."/>
            <person name="Haas B."/>
            <person name="Nusbaum C."/>
            <person name="Birren B."/>
        </authorList>
    </citation>
    <scope>NUCLEOTIDE SEQUENCE [LARGE SCALE GENOMIC DNA]</scope>
    <source>
        <strain evidence="1 2">JP610</strain>
    </source>
</reference>
<dbReference type="OrthoDB" id="10061830at2759"/>
<evidence type="ECO:0000313" key="2">
    <source>
        <dbReference type="Proteomes" id="UP000054560"/>
    </source>
</evidence>
<accession>A0A0L0F2G0</accession>
<dbReference type="Pfam" id="PF10572">
    <property type="entry name" value="UPF0556"/>
    <property type="match status" value="1"/>
</dbReference>
<sequence>MKQWIMKIDKDEEKRSFVCHIERPDKATYLYFMKWTATMSHLGSVEVQ</sequence>
<organism evidence="1 2">
    <name type="scientific">Sphaeroforma arctica JP610</name>
    <dbReference type="NCBI Taxonomy" id="667725"/>
    <lineage>
        <taxon>Eukaryota</taxon>
        <taxon>Ichthyosporea</taxon>
        <taxon>Ichthyophonida</taxon>
        <taxon>Sphaeroforma</taxon>
    </lineage>
</organism>
<feature type="non-terminal residue" evidence="1">
    <location>
        <position position="48"/>
    </location>
</feature>